<evidence type="ECO:0000256" key="1">
    <source>
        <dbReference type="SAM" id="Coils"/>
    </source>
</evidence>
<evidence type="ECO:0000313" key="3">
    <source>
        <dbReference type="Proteomes" id="UP000327030"/>
    </source>
</evidence>
<dbReference type="KEGG" id="pxv:FXF36_11050"/>
<dbReference type="OrthoDB" id="2041253at2"/>
<reference evidence="3" key="1">
    <citation type="submission" date="2019-08" db="EMBL/GenBank/DDBJ databases">
        <title>Complete Genome Sequence of the Polysaccharide-Degrading Rumen Bacterium Pseudobutyrivibrio xylanivorans MA3014.</title>
        <authorList>
            <person name="Palevich N."/>
            <person name="Maclean P.H."/>
            <person name="Kelly W.J."/>
            <person name="Leahy S.C."/>
            <person name="Rakonjac J."/>
            <person name="Attwood G.T."/>
        </authorList>
    </citation>
    <scope>NUCLEOTIDE SEQUENCE [LARGE SCALE GENOMIC DNA]</scope>
    <source>
        <strain evidence="3">MA3014</strain>
    </source>
</reference>
<proteinExistence type="predicted"/>
<accession>A0A5P6VSC5</accession>
<gene>
    <name evidence="2" type="ORF">FXF36_11050</name>
</gene>
<dbReference type="RefSeq" id="WP_151624060.1">
    <property type="nucleotide sequence ID" value="NZ_CP043028.1"/>
</dbReference>
<evidence type="ECO:0000313" key="2">
    <source>
        <dbReference type="EMBL" id="QFJ55360.1"/>
    </source>
</evidence>
<dbReference type="Proteomes" id="UP000327030">
    <property type="component" value="Chromosome 1"/>
</dbReference>
<keyword evidence="1" id="KW-0175">Coiled coil</keyword>
<organism evidence="2 3">
    <name type="scientific">Pseudobutyrivibrio xylanivorans</name>
    <dbReference type="NCBI Taxonomy" id="185007"/>
    <lineage>
        <taxon>Bacteria</taxon>
        <taxon>Bacillati</taxon>
        <taxon>Bacillota</taxon>
        <taxon>Clostridia</taxon>
        <taxon>Lachnospirales</taxon>
        <taxon>Lachnospiraceae</taxon>
        <taxon>Pseudobutyrivibrio</taxon>
    </lineage>
</organism>
<dbReference type="AlphaFoldDB" id="A0A5P6VSC5"/>
<feature type="coiled-coil region" evidence="1">
    <location>
        <begin position="120"/>
        <end position="147"/>
    </location>
</feature>
<dbReference type="EMBL" id="CP043028">
    <property type="protein sequence ID" value="QFJ55360.1"/>
    <property type="molecule type" value="Genomic_DNA"/>
</dbReference>
<sequence>MDVKASSLNLTNKTVIPAKNADVSNNGKAVLGEKKIDACSVSFSREGTEKFKANSNTMPNKNSESYSEYVTRMDDILTKMAEGQALSSKEQQWLDSEVQNYASGQYDSFGGFDFKNSDILNKYLEDREAKEREYKRLTEELEADKALHDGSLFSHLKKEHDLQAKEDLIKALTESLHEEENFDTETDKQDSEADEVYFKDGFIDRYVEKEVQKMEESIGRDLKKSIKIGNGDEALAYRGF</sequence>
<name>A0A5P6VSC5_PSEXY</name>
<protein>
    <submittedName>
        <fullName evidence="2">Uncharacterized protein</fullName>
    </submittedName>
</protein>